<feature type="domain" description="Laminin G" evidence="6">
    <location>
        <begin position="23"/>
        <end position="212"/>
    </location>
</feature>
<dbReference type="CDD" id="cd00110">
    <property type="entry name" value="LamG"/>
    <property type="match status" value="2"/>
</dbReference>
<keyword evidence="1" id="KW-1015">Disulfide bond</keyword>
<dbReference type="InterPro" id="IPR050372">
    <property type="entry name" value="Neurexin-related_CASP"/>
</dbReference>
<keyword evidence="4" id="KW-1133">Transmembrane helix</keyword>
<keyword evidence="4" id="KW-0812">Transmembrane</keyword>
<feature type="domain" description="EGF-like" evidence="7">
    <location>
        <begin position="381"/>
        <end position="418"/>
    </location>
</feature>
<dbReference type="InterPro" id="IPR013320">
    <property type="entry name" value="ConA-like_dom_sf"/>
</dbReference>
<organism evidence="8 9">
    <name type="scientific">Porites lobata</name>
    <dbReference type="NCBI Taxonomy" id="104759"/>
    <lineage>
        <taxon>Eukaryota</taxon>
        <taxon>Metazoa</taxon>
        <taxon>Cnidaria</taxon>
        <taxon>Anthozoa</taxon>
        <taxon>Hexacorallia</taxon>
        <taxon>Scleractinia</taxon>
        <taxon>Fungiina</taxon>
        <taxon>Poritidae</taxon>
        <taxon>Porites</taxon>
    </lineage>
</organism>
<evidence type="ECO:0000256" key="3">
    <source>
        <dbReference type="SAM" id="MobiDB-lite"/>
    </source>
</evidence>
<name>A0ABN8P187_9CNID</name>
<evidence type="ECO:0000256" key="2">
    <source>
        <dbReference type="PROSITE-ProRule" id="PRU00076"/>
    </source>
</evidence>
<keyword evidence="9" id="KW-1185">Reference proteome</keyword>
<evidence type="ECO:0000259" key="7">
    <source>
        <dbReference type="PROSITE" id="PS50026"/>
    </source>
</evidence>
<feature type="compositionally biased region" description="Basic and acidic residues" evidence="3">
    <location>
        <begin position="972"/>
        <end position="994"/>
    </location>
</feature>
<dbReference type="PANTHER" id="PTHR15036:SF49">
    <property type="entry name" value="AXOTACTIN"/>
    <property type="match status" value="1"/>
</dbReference>
<keyword evidence="4" id="KW-0472">Membrane</keyword>
<evidence type="ECO:0000313" key="9">
    <source>
        <dbReference type="Proteomes" id="UP001159405"/>
    </source>
</evidence>
<reference evidence="8 9" key="1">
    <citation type="submission" date="2022-05" db="EMBL/GenBank/DDBJ databases">
        <authorList>
            <consortium name="Genoscope - CEA"/>
            <person name="William W."/>
        </authorList>
    </citation>
    <scope>NUCLEOTIDE SEQUENCE [LARGE SCALE GENOMIC DNA]</scope>
</reference>
<keyword evidence="2" id="KW-0245">EGF-like domain</keyword>
<feature type="compositionally biased region" description="Polar residues" evidence="3">
    <location>
        <begin position="835"/>
        <end position="845"/>
    </location>
</feature>
<dbReference type="SUPFAM" id="SSF49899">
    <property type="entry name" value="Concanavalin A-like lectins/glucanases"/>
    <property type="match status" value="2"/>
</dbReference>
<evidence type="ECO:0000256" key="1">
    <source>
        <dbReference type="ARBA" id="ARBA00023157"/>
    </source>
</evidence>
<dbReference type="Proteomes" id="UP001159405">
    <property type="component" value="Unassembled WGS sequence"/>
</dbReference>
<feature type="region of interest" description="Disordered" evidence="3">
    <location>
        <begin position="1114"/>
        <end position="1162"/>
    </location>
</feature>
<feature type="compositionally biased region" description="Basic residues" evidence="3">
    <location>
        <begin position="1066"/>
        <end position="1078"/>
    </location>
</feature>
<feature type="compositionally biased region" description="Polar residues" evidence="3">
    <location>
        <begin position="637"/>
        <end position="657"/>
    </location>
</feature>
<evidence type="ECO:0000256" key="5">
    <source>
        <dbReference type="SAM" id="SignalP"/>
    </source>
</evidence>
<protein>
    <submittedName>
        <fullName evidence="8">Uncharacterized protein</fullName>
    </submittedName>
</protein>
<feature type="signal peptide" evidence="5">
    <location>
        <begin position="1"/>
        <end position="22"/>
    </location>
</feature>
<evidence type="ECO:0000256" key="4">
    <source>
        <dbReference type="SAM" id="Phobius"/>
    </source>
</evidence>
<feature type="region of interest" description="Disordered" evidence="3">
    <location>
        <begin position="1066"/>
        <end position="1100"/>
    </location>
</feature>
<dbReference type="Gene3D" id="2.60.120.200">
    <property type="match status" value="2"/>
</dbReference>
<gene>
    <name evidence="8" type="ORF">PLOB_00034398</name>
</gene>
<evidence type="ECO:0000259" key="6">
    <source>
        <dbReference type="PROSITE" id="PS50025"/>
    </source>
</evidence>
<feature type="compositionally biased region" description="Low complexity" evidence="3">
    <location>
        <begin position="658"/>
        <end position="670"/>
    </location>
</feature>
<dbReference type="PROSITE" id="PS50025">
    <property type="entry name" value="LAM_G_DOMAIN"/>
    <property type="match status" value="2"/>
</dbReference>
<accession>A0ABN8P187</accession>
<dbReference type="Pfam" id="PF02210">
    <property type="entry name" value="Laminin_G_2"/>
    <property type="match status" value="2"/>
</dbReference>
<evidence type="ECO:0000313" key="8">
    <source>
        <dbReference type="EMBL" id="CAH3130054.1"/>
    </source>
</evidence>
<dbReference type="InterPro" id="IPR036056">
    <property type="entry name" value="Fibrinogen-like_C"/>
</dbReference>
<feature type="region of interest" description="Disordered" evidence="3">
    <location>
        <begin position="637"/>
        <end position="678"/>
    </location>
</feature>
<dbReference type="InterPro" id="IPR001791">
    <property type="entry name" value="Laminin_G"/>
</dbReference>
<feature type="compositionally biased region" description="Low complexity" evidence="3">
    <location>
        <begin position="943"/>
        <end position="959"/>
    </location>
</feature>
<feature type="compositionally biased region" description="Low complexity" evidence="3">
    <location>
        <begin position="1122"/>
        <end position="1135"/>
    </location>
</feature>
<dbReference type="EMBL" id="CALNXK010000047">
    <property type="protein sequence ID" value="CAH3130054.1"/>
    <property type="molecule type" value="Genomic_DNA"/>
</dbReference>
<dbReference type="SMART" id="SM00282">
    <property type="entry name" value="LamG"/>
    <property type="match status" value="2"/>
</dbReference>
<comment type="caution">
    <text evidence="2">Lacks conserved residue(s) required for the propagation of feature annotation.</text>
</comment>
<comment type="caution">
    <text evidence="8">The sequence shown here is derived from an EMBL/GenBank/DDBJ whole genome shotgun (WGS) entry which is preliminary data.</text>
</comment>
<dbReference type="InterPro" id="IPR000742">
    <property type="entry name" value="EGF"/>
</dbReference>
<dbReference type="PANTHER" id="PTHR15036">
    <property type="entry name" value="PIKACHURIN-LIKE PROTEIN"/>
    <property type="match status" value="1"/>
</dbReference>
<dbReference type="PROSITE" id="PS50026">
    <property type="entry name" value="EGF_3"/>
    <property type="match status" value="1"/>
</dbReference>
<feature type="region of interest" description="Disordered" evidence="3">
    <location>
        <begin position="937"/>
        <end position="1008"/>
    </location>
</feature>
<proteinExistence type="predicted"/>
<dbReference type="CDD" id="cd00054">
    <property type="entry name" value="EGF_CA"/>
    <property type="match status" value="1"/>
</dbReference>
<dbReference type="SUPFAM" id="SSF57196">
    <property type="entry name" value="EGF/Laminin"/>
    <property type="match status" value="1"/>
</dbReference>
<feature type="domain" description="Laminin G" evidence="6">
    <location>
        <begin position="211"/>
        <end position="379"/>
    </location>
</feature>
<keyword evidence="5" id="KW-0732">Signal</keyword>
<feature type="region of interest" description="Disordered" evidence="3">
    <location>
        <begin position="835"/>
        <end position="854"/>
    </location>
</feature>
<feature type="transmembrane region" description="Helical" evidence="4">
    <location>
        <begin position="737"/>
        <end position="758"/>
    </location>
</feature>
<dbReference type="SUPFAM" id="SSF56496">
    <property type="entry name" value="Fibrinogen C-terminal domain-like"/>
    <property type="match status" value="1"/>
</dbReference>
<dbReference type="Gene3D" id="2.10.25.10">
    <property type="entry name" value="Laminin"/>
    <property type="match status" value="1"/>
</dbReference>
<feature type="region of interest" description="Disordered" evidence="3">
    <location>
        <begin position="690"/>
        <end position="711"/>
    </location>
</feature>
<sequence length="1162" mass="130044">MFTFASSFCWLFLVVISSCGQGEVFTNFDGATYVTYSYNGQPRTLPDDIVIVFKTIKASGILFHAASREGDFITLELLRGKIRYSLFAGNMRNVTTGYVIGQTDLADNSEHQVEIKQTEANGSTLTLYVDVDKKLIEIPGFYSRRFAHQTFYVGGVDLIQRRKRHWYLREILPYVPFEGCLDNQHVKINGINLLDLARKGNASVSGKLTPGCNIASKGYNPITFKRPKSFIKLNVPVMNTASYSVKFRTYIGQGILLHQRATVRNGANILLSLDSGRVKLEFALEGKSVPLRSVLAGLDDGMWHSVIVDISAKRVTLTVDNKESSADCDGSFVTSSEVFAGGNEWGKNGFVGCMRDLIVQGQNISLRNLCRTQVCRNECSLPDLCVPNPCRNRGRCSQQWNQSVCDCSGTDFTGAKCEKPAFFMQSCADWYAAGKRTNAYYRINARHSEPFAVYCNMTNIRGPSTVIFHTRHRNKVIAARNNRDGKYYQHEIIYENSNDQNIRDLISSSTHCRQYLQYKCYNSVIFDSPKTFHLKSGRGARWVSRDGQLQDYWSGSSEGSMKCACGMNGTCVERNKVCNCDTTDNKWHTDDGYLTNLRHLPVKKLLFSVDGTSAKSYYILGSLECYGSTTIRTTTTDFAPNGSFTTPNPTTLESTKQTAKSPSTSSTGTSGRKGHTNNIQVSTVTSNLAGTLHDSAATTEPQKRSTTHTQESLQPHVIVIEATRRYITIRENANQQLVLIILSVILAVFVIAILLLIVKQNLFYPCKCLKVPFCHEVPNSDTIELRPPSPAEPEILQLEASPYPARNYHIVSHDGRDSPSLEIYSDAETDRLDISNGSSTWNSENADMEKEKSEKRKDFEDIDLGLIDLVPFPGCKQFSTEQQILKLKEVLYDVLTAADVTATYSDKNKNTTNPTKRCQEVAQCRADVQCNQPLLTEDKQLGDSNSDSTASISDISSTIENSPDISPCNEEIDVKSFSKESSEENAYKSARDKGSLTSSDPHDNYLSLDVDSLESGTLRQPLNVANLNGNCSYDEQLLYDNGFSHRRQKQAELQNVSDGKYLKKNMHRHSSPRSHLFSRQKSEEESLLSSNQASRDIPSRGNCLLESRCSGVSNTFHHTKQPRQQQQQYPNGQENQIKERYKTPACAMPLKHSRAQKYETEL</sequence>
<feature type="chain" id="PRO_5045827915" evidence="5">
    <location>
        <begin position="23"/>
        <end position="1162"/>
    </location>
</feature>
<dbReference type="Gene3D" id="2.60.120.1000">
    <property type="match status" value="1"/>
</dbReference>